<name>A0A9R1WRG0_LACSA</name>
<dbReference type="EMBL" id="NBSK02000001">
    <property type="protein sequence ID" value="KAJ0228348.1"/>
    <property type="molecule type" value="Genomic_DNA"/>
</dbReference>
<comment type="caution">
    <text evidence="8">The sequence shown here is derived from an EMBL/GenBank/DDBJ whole genome shotgun (WGS) entry which is preliminary data.</text>
</comment>
<dbReference type="InterPro" id="IPR006671">
    <property type="entry name" value="Cyclin_N"/>
</dbReference>
<dbReference type="PIRSF" id="PIRSF001771">
    <property type="entry name" value="Cyclin_A_B_D_E"/>
    <property type="match status" value="1"/>
</dbReference>
<gene>
    <name evidence="8" type="ORF">LSAT_V11C100002860</name>
</gene>
<dbReference type="Pfam" id="PF02984">
    <property type="entry name" value="Cyclin_C"/>
    <property type="match status" value="1"/>
</dbReference>
<feature type="signal peptide" evidence="5">
    <location>
        <begin position="1"/>
        <end position="17"/>
    </location>
</feature>
<feature type="domain" description="Cyclin N-terminal" evidence="6">
    <location>
        <begin position="52"/>
        <end position="110"/>
    </location>
</feature>
<keyword evidence="2" id="KW-0132">Cell division</keyword>
<keyword evidence="9" id="KW-1185">Reference proteome</keyword>
<keyword evidence="5" id="KW-0732">Signal</keyword>
<feature type="chain" id="PRO_5040402223" evidence="5">
    <location>
        <begin position="18"/>
        <end position="193"/>
    </location>
</feature>
<dbReference type="SUPFAM" id="SSF47954">
    <property type="entry name" value="Cyclin-like"/>
    <property type="match status" value="2"/>
</dbReference>
<dbReference type="AlphaFoldDB" id="A0A9R1WRG0"/>
<organism evidence="8 9">
    <name type="scientific">Lactuca sativa</name>
    <name type="common">Garden lettuce</name>
    <dbReference type="NCBI Taxonomy" id="4236"/>
    <lineage>
        <taxon>Eukaryota</taxon>
        <taxon>Viridiplantae</taxon>
        <taxon>Streptophyta</taxon>
        <taxon>Embryophyta</taxon>
        <taxon>Tracheophyta</taxon>
        <taxon>Spermatophyta</taxon>
        <taxon>Magnoliopsida</taxon>
        <taxon>eudicotyledons</taxon>
        <taxon>Gunneridae</taxon>
        <taxon>Pentapetalae</taxon>
        <taxon>asterids</taxon>
        <taxon>campanulids</taxon>
        <taxon>Asterales</taxon>
        <taxon>Asteraceae</taxon>
        <taxon>Cichorioideae</taxon>
        <taxon>Cichorieae</taxon>
        <taxon>Lactucinae</taxon>
        <taxon>Lactuca</taxon>
    </lineage>
</organism>
<dbReference type="Pfam" id="PF00134">
    <property type="entry name" value="Cyclin_N"/>
    <property type="match status" value="1"/>
</dbReference>
<accession>A0A9R1WRG0</accession>
<evidence type="ECO:0000256" key="5">
    <source>
        <dbReference type="SAM" id="SignalP"/>
    </source>
</evidence>
<comment type="similarity">
    <text evidence="1">Belongs to the cyclin family. Cyclin AB subfamily.</text>
</comment>
<evidence type="ECO:0000313" key="9">
    <source>
        <dbReference type="Proteomes" id="UP000235145"/>
    </source>
</evidence>
<dbReference type="GO" id="GO:0044772">
    <property type="term" value="P:mitotic cell cycle phase transition"/>
    <property type="evidence" value="ECO:0007669"/>
    <property type="project" value="InterPro"/>
</dbReference>
<evidence type="ECO:0000313" key="8">
    <source>
        <dbReference type="EMBL" id="KAJ0228348.1"/>
    </source>
</evidence>
<dbReference type="Proteomes" id="UP000235145">
    <property type="component" value="Unassembled WGS sequence"/>
</dbReference>
<dbReference type="InterPro" id="IPR039361">
    <property type="entry name" value="Cyclin"/>
</dbReference>
<keyword evidence="4" id="KW-0131">Cell cycle</keyword>
<feature type="domain" description="Cyclin C-terminal" evidence="7">
    <location>
        <begin position="115"/>
        <end position="193"/>
    </location>
</feature>
<dbReference type="PANTHER" id="PTHR10177">
    <property type="entry name" value="CYCLINS"/>
    <property type="match status" value="1"/>
</dbReference>
<dbReference type="GO" id="GO:0051301">
    <property type="term" value="P:cell division"/>
    <property type="evidence" value="ECO:0007669"/>
    <property type="project" value="UniProtKB-KW"/>
</dbReference>
<dbReference type="InterPro" id="IPR004367">
    <property type="entry name" value="Cyclin_C-dom"/>
</dbReference>
<reference evidence="8 9" key="1">
    <citation type="journal article" date="2017" name="Nat. Commun.">
        <title>Genome assembly with in vitro proximity ligation data and whole-genome triplication in lettuce.</title>
        <authorList>
            <person name="Reyes-Chin-Wo S."/>
            <person name="Wang Z."/>
            <person name="Yang X."/>
            <person name="Kozik A."/>
            <person name="Arikit S."/>
            <person name="Song C."/>
            <person name="Xia L."/>
            <person name="Froenicke L."/>
            <person name="Lavelle D.O."/>
            <person name="Truco M.J."/>
            <person name="Xia R."/>
            <person name="Zhu S."/>
            <person name="Xu C."/>
            <person name="Xu H."/>
            <person name="Xu X."/>
            <person name="Cox K."/>
            <person name="Korf I."/>
            <person name="Meyers B.C."/>
            <person name="Michelmore R.W."/>
        </authorList>
    </citation>
    <scope>NUCLEOTIDE SEQUENCE [LARGE SCALE GENOMIC DNA]</scope>
    <source>
        <strain evidence="9">cv. Salinas</strain>
        <tissue evidence="8">Seedlings</tissue>
    </source>
</reference>
<evidence type="ECO:0000256" key="4">
    <source>
        <dbReference type="ARBA" id="ARBA00023306"/>
    </source>
</evidence>
<dbReference type="InterPro" id="IPR036915">
    <property type="entry name" value="Cyclin-like_sf"/>
</dbReference>
<evidence type="ECO:0000256" key="2">
    <source>
        <dbReference type="ARBA" id="ARBA00022618"/>
    </source>
</evidence>
<sequence length="193" mass="22616">MNNLVLFIFIRITVVDQSEISNELAAAEYIKDIYKFYKRLETKDWLIKAHLKFEQMELQLVGINGMLIGCKYEEIWAPRVNDLIIDSDNTYIREHILKMKKAIFGVLGRYLTTSTSYVFLVRYTKALIPYDNKSMVFCLTRWLGLVHYSIIMENNPSKLVASTVYVSRCTLNKTPAWTGTLKYHTGYFEDELR</sequence>
<dbReference type="GO" id="GO:0016538">
    <property type="term" value="F:cyclin-dependent protein serine/threonine kinase regulator activity"/>
    <property type="evidence" value="ECO:0007669"/>
    <property type="project" value="InterPro"/>
</dbReference>
<evidence type="ECO:0000259" key="6">
    <source>
        <dbReference type="Pfam" id="PF00134"/>
    </source>
</evidence>
<evidence type="ECO:0000259" key="7">
    <source>
        <dbReference type="Pfam" id="PF02984"/>
    </source>
</evidence>
<dbReference type="InterPro" id="IPR046965">
    <property type="entry name" value="Cyclin_A/B-like"/>
</dbReference>
<dbReference type="Gene3D" id="1.10.472.10">
    <property type="entry name" value="Cyclin-like"/>
    <property type="match status" value="2"/>
</dbReference>
<protein>
    <submittedName>
        <fullName evidence="8">Uncharacterized protein</fullName>
    </submittedName>
</protein>
<evidence type="ECO:0000256" key="1">
    <source>
        <dbReference type="ARBA" id="ARBA00006955"/>
    </source>
</evidence>
<keyword evidence="3" id="KW-0195">Cyclin</keyword>
<evidence type="ECO:0000256" key="3">
    <source>
        <dbReference type="ARBA" id="ARBA00023127"/>
    </source>
</evidence>
<proteinExistence type="inferred from homology"/>